<dbReference type="Pfam" id="PF01569">
    <property type="entry name" value="PAP2"/>
    <property type="match status" value="1"/>
</dbReference>
<keyword evidence="2" id="KW-1003">Cell membrane</keyword>
<dbReference type="GO" id="GO:0005886">
    <property type="term" value="C:plasma membrane"/>
    <property type="evidence" value="ECO:0007669"/>
    <property type="project" value="UniProtKB-SubCell"/>
</dbReference>
<keyword evidence="10" id="KW-1185">Reference proteome</keyword>
<evidence type="ECO:0000259" key="8">
    <source>
        <dbReference type="SMART" id="SM00014"/>
    </source>
</evidence>
<keyword evidence="3 7" id="KW-0812">Transmembrane</keyword>
<evidence type="ECO:0000313" key="10">
    <source>
        <dbReference type="Proteomes" id="UP000278351"/>
    </source>
</evidence>
<gene>
    <name evidence="9" type="ORF">EGT74_11715</name>
</gene>
<comment type="caution">
    <text evidence="9">The sequence shown here is derived from an EMBL/GenBank/DDBJ whole genome shotgun (WGS) entry which is preliminary data.</text>
</comment>
<dbReference type="Gene3D" id="1.20.144.10">
    <property type="entry name" value="Phosphatidic acid phosphatase type 2/haloperoxidase"/>
    <property type="match status" value="1"/>
</dbReference>
<evidence type="ECO:0000256" key="1">
    <source>
        <dbReference type="ARBA" id="ARBA00004651"/>
    </source>
</evidence>
<dbReference type="AlphaFoldDB" id="A0A3N4Q4J0"/>
<dbReference type="PANTHER" id="PTHR14969:SF62">
    <property type="entry name" value="DECAPRENYLPHOSPHORYL-5-PHOSPHORIBOSE PHOSPHATASE RV3807C-RELATED"/>
    <property type="match status" value="1"/>
</dbReference>
<evidence type="ECO:0000256" key="2">
    <source>
        <dbReference type="ARBA" id="ARBA00022475"/>
    </source>
</evidence>
<feature type="transmembrane region" description="Helical" evidence="7">
    <location>
        <begin position="182"/>
        <end position="200"/>
    </location>
</feature>
<evidence type="ECO:0000313" key="9">
    <source>
        <dbReference type="EMBL" id="RPE14139.1"/>
    </source>
</evidence>
<comment type="subcellular location">
    <subcellularLocation>
        <location evidence="1">Cell membrane</location>
        <topology evidence="1">Multi-pass membrane protein</topology>
    </subcellularLocation>
</comment>
<dbReference type="RefSeq" id="WP_123846651.1">
    <property type="nucleotide sequence ID" value="NZ_RPDH01000001.1"/>
</dbReference>
<dbReference type="SUPFAM" id="SSF48317">
    <property type="entry name" value="Acid phosphatase/Vanadium-dependent haloperoxidase"/>
    <property type="match status" value="1"/>
</dbReference>
<feature type="transmembrane region" description="Helical" evidence="7">
    <location>
        <begin position="158"/>
        <end position="176"/>
    </location>
</feature>
<evidence type="ECO:0000256" key="5">
    <source>
        <dbReference type="ARBA" id="ARBA00022989"/>
    </source>
</evidence>
<dbReference type="InterPro" id="IPR036938">
    <property type="entry name" value="PAP2/HPO_sf"/>
</dbReference>
<dbReference type="SMART" id="SM00014">
    <property type="entry name" value="acidPPc"/>
    <property type="match status" value="1"/>
</dbReference>
<evidence type="ECO:0000256" key="6">
    <source>
        <dbReference type="ARBA" id="ARBA00023136"/>
    </source>
</evidence>
<evidence type="ECO:0000256" key="4">
    <source>
        <dbReference type="ARBA" id="ARBA00022801"/>
    </source>
</evidence>
<keyword evidence="4" id="KW-0378">Hydrolase</keyword>
<name>A0A3N4Q4J0_9BACT</name>
<keyword evidence="6 7" id="KW-0472">Membrane</keyword>
<sequence length="225" mass="25147">MLKTLAALVQSNRYFYVPFFLWVLTGGTLLSLYSKDQLFLGVNGAHCPLADILVTGSTYLGDGIAFGVMLVVLMIMRKWRLFLVGAGSLLFITLVVQCIKHYVNDPRPILYFQDPAILHIVPWINVHSGLSFPSGHTSTAFGMFSFLALILHNKKWGFLLFVLALSTAHSRLYLSQHFFADVYFGSIIGTLCSTMLYWLFEYRRSQTPGTTCLHNTVITPPAGIA</sequence>
<dbReference type="CDD" id="cd01610">
    <property type="entry name" value="PAP2_like"/>
    <property type="match status" value="1"/>
</dbReference>
<feature type="transmembrane region" description="Helical" evidence="7">
    <location>
        <begin position="81"/>
        <end position="103"/>
    </location>
</feature>
<accession>A0A3N4Q4J0</accession>
<proteinExistence type="predicted"/>
<dbReference type="EMBL" id="RPDH01000001">
    <property type="protein sequence ID" value="RPE14139.1"/>
    <property type="molecule type" value="Genomic_DNA"/>
</dbReference>
<feature type="transmembrane region" description="Helical" evidence="7">
    <location>
        <begin position="132"/>
        <end position="151"/>
    </location>
</feature>
<evidence type="ECO:0000256" key="3">
    <source>
        <dbReference type="ARBA" id="ARBA00022692"/>
    </source>
</evidence>
<evidence type="ECO:0000256" key="7">
    <source>
        <dbReference type="SAM" id="Phobius"/>
    </source>
</evidence>
<feature type="domain" description="Phosphatidic acid phosphatase type 2/haloperoxidase" evidence="8">
    <location>
        <begin position="81"/>
        <end position="197"/>
    </location>
</feature>
<reference evidence="9 10" key="1">
    <citation type="submission" date="2018-11" db="EMBL/GenBank/DDBJ databases">
        <title>Chitinophaga lutea sp.nov., isolate from arsenic contaminated soil.</title>
        <authorList>
            <person name="Zong Y."/>
        </authorList>
    </citation>
    <scope>NUCLEOTIDE SEQUENCE [LARGE SCALE GENOMIC DNA]</scope>
    <source>
        <strain evidence="9 10">ZY74</strain>
    </source>
</reference>
<organism evidence="9 10">
    <name type="scientific">Chitinophaga lutea</name>
    <dbReference type="NCBI Taxonomy" id="2488634"/>
    <lineage>
        <taxon>Bacteria</taxon>
        <taxon>Pseudomonadati</taxon>
        <taxon>Bacteroidota</taxon>
        <taxon>Chitinophagia</taxon>
        <taxon>Chitinophagales</taxon>
        <taxon>Chitinophagaceae</taxon>
        <taxon>Chitinophaga</taxon>
    </lineage>
</organism>
<dbReference type="GO" id="GO:0016787">
    <property type="term" value="F:hydrolase activity"/>
    <property type="evidence" value="ECO:0007669"/>
    <property type="project" value="UniProtKB-KW"/>
</dbReference>
<feature type="transmembrane region" description="Helical" evidence="7">
    <location>
        <begin position="52"/>
        <end position="74"/>
    </location>
</feature>
<protein>
    <submittedName>
        <fullName evidence="9">Phosphatase PAP2 family protein</fullName>
    </submittedName>
</protein>
<keyword evidence="5 7" id="KW-1133">Transmembrane helix</keyword>
<dbReference type="OrthoDB" id="9773582at2"/>
<dbReference type="Proteomes" id="UP000278351">
    <property type="component" value="Unassembled WGS sequence"/>
</dbReference>
<dbReference type="PANTHER" id="PTHR14969">
    <property type="entry name" value="SPHINGOSINE-1-PHOSPHATE PHOSPHOHYDROLASE"/>
    <property type="match status" value="1"/>
</dbReference>
<dbReference type="InterPro" id="IPR000326">
    <property type="entry name" value="PAP2/HPO"/>
</dbReference>
<feature type="transmembrane region" description="Helical" evidence="7">
    <location>
        <begin position="12"/>
        <end position="32"/>
    </location>
</feature>